<comment type="caution">
    <text evidence="4">The sequence shown here is derived from an EMBL/GenBank/DDBJ whole genome shotgun (WGS) entry which is preliminary data.</text>
</comment>
<evidence type="ECO:0000256" key="1">
    <source>
        <dbReference type="SAM" id="MobiDB-lite"/>
    </source>
</evidence>
<evidence type="ECO:0008006" key="6">
    <source>
        <dbReference type="Google" id="ProtNLM"/>
    </source>
</evidence>
<feature type="non-terminal residue" evidence="4">
    <location>
        <position position="870"/>
    </location>
</feature>
<evidence type="ECO:0000259" key="3">
    <source>
        <dbReference type="Pfam" id="PF13086"/>
    </source>
</evidence>
<feature type="region of interest" description="Disordered" evidence="1">
    <location>
        <begin position="72"/>
        <end position="99"/>
    </location>
</feature>
<evidence type="ECO:0000259" key="2">
    <source>
        <dbReference type="Pfam" id="PF10382"/>
    </source>
</evidence>
<dbReference type="Pfam" id="PF13086">
    <property type="entry name" value="AAA_11"/>
    <property type="match status" value="1"/>
</dbReference>
<dbReference type="GO" id="GO:0004386">
    <property type="term" value="F:helicase activity"/>
    <property type="evidence" value="ECO:0007669"/>
    <property type="project" value="InterPro"/>
</dbReference>
<accession>A0A9W8FYI1</accession>
<dbReference type="InterPro" id="IPR041677">
    <property type="entry name" value="DNA2/NAM7_AAA_11"/>
</dbReference>
<feature type="compositionally biased region" description="Polar residues" evidence="1">
    <location>
        <begin position="86"/>
        <end position="99"/>
    </location>
</feature>
<dbReference type="Proteomes" id="UP001151518">
    <property type="component" value="Unassembled WGS sequence"/>
</dbReference>
<name>A0A9W8FYI1_9FUNG</name>
<dbReference type="AlphaFoldDB" id="A0A9W8FYI1"/>
<dbReference type="Gene3D" id="3.40.50.300">
    <property type="entry name" value="P-loop containing nucleotide triphosphate hydrolases"/>
    <property type="match status" value="1"/>
</dbReference>
<dbReference type="PANTHER" id="PTHR28535:SF1">
    <property type="entry name" value="PROTEIN ZGRF1"/>
    <property type="match status" value="1"/>
</dbReference>
<protein>
    <recommendedName>
        <fullName evidence="6">DUF2439 domain-containing protein</fullName>
    </recommendedName>
</protein>
<dbReference type="PANTHER" id="PTHR28535">
    <property type="entry name" value="ZINC FINGER GRF-TYPE CONTAINING 1"/>
    <property type="match status" value="1"/>
</dbReference>
<feature type="region of interest" description="Disordered" evidence="1">
    <location>
        <begin position="732"/>
        <end position="767"/>
    </location>
</feature>
<feature type="compositionally biased region" description="Basic and acidic residues" evidence="1">
    <location>
        <begin position="74"/>
        <end position="84"/>
    </location>
</feature>
<feature type="compositionally biased region" description="Low complexity" evidence="1">
    <location>
        <begin position="751"/>
        <end position="761"/>
    </location>
</feature>
<evidence type="ECO:0000313" key="5">
    <source>
        <dbReference type="Proteomes" id="UP001151518"/>
    </source>
</evidence>
<dbReference type="GO" id="GO:0005634">
    <property type="term" value="C:nucleus"/>
    <property type="evidence" value="ECO:0007669"/>
    <property type="project" value="TreeGrafter"/>
</dbReference>
<feature type="domain" description="5'-3' DNA helicase ZGRF1-like N-terminal" evidence="2">
    <location>
        <begin position="170"/>
        <end position="245"/>
    </location>
</feature>
<organism evidence="4 5">
    <name type="scientific">Coemansia spiralis</name>
    <dbReference type="NCBI Taxonomy" id="417178"/>
    <lineage>
        <taxon>Eukaryota</taxon>
        <taxon>Fungi</taxon>
        <taxon>Fungi incertae sedis</taxon>
        <taxon>Zoopagomycota</taxon>
        <taxon>Kickxellomycotina</taxon>
        <taxon>Kickxellomycetes</taxon>
        <taxon>Kickxellales</taxon>
        <taxon>Kickxellaceae</taxon>
        <taxon>Coemansia</taxon>
    </lineage>
</organism>
<feature type="domain" description="5'-3' DNA helicase ZGRF1-like N-terminal" evidence="2">
    <location>
        <begin position="3"/>
        <end position="74"/>
    </location>
</feature>
<evidence type="ECO:0000313" key="4">
    <source>
        <dbReference type="EMBL" id="KAJ2671378.1"/>
    </source>
</evidence>
<reference evidence="4" key="1">
    <citation type="submission" date="2022-07" db="EMBL/GenBank/DDBJ databases">
        <title>Phylogenomic reconstructions and comparative analyses of Kickxellomycotina fungi.</title>
        <authorList>
            <person name="Reynolds N.K."/>
            <person name="Stajich J.E."/>
            <person name="Barry K."/>
            <person name="Grigoriev I.V."/>
            <person name="Crous P."/>
            <person name="Smith M.E."/>
        </authorList>
    </citation>
    <scope>NUCLEOTIDE SEQUENCE</scope>
    <source>
        <strain evidence="4">NRRL 3115</strain>
    </source>
</reference>
<dbReference type="GO" id="GO:0035861">
    <property type="term" value="C:site of double-strand break"/>
    <property type="evidence" value="ECO:0007669"/>
    <property type="project" value="TreeGrafter"/>
</dbReference>
<gene>
    <name evidence="4" type="ORF">GGI25_005537</name>
</gene>
<dbReference type="InterPro" id="IPR018838">
    <property type="entry name" value="ZGRF1-like_N"/>
</dbReference>
<feature type="compositionally biased region" description="Acidic residues" evidence="1">
    <location>
        <begin position="737"/>
        <end position="746"/>
    </location>
</feature>
<dbReference type="InterPro" id="IPR052800">
    <property type="entry name" value="DNA_Repair_Helicase_ZGRF1"/>
</dbReference>
<dbReference type="Pfam" id="PF10382">
    <property type="entry name" value="ZGRF1-like_N"/>
    <property type="match status" value="2"/>
</dbReference>
<sequence length="870" mass="96105">MRKFTALYTHQKLKKAKTWQDGFAHYNDEAKELVLFDNNNARITSYRLRTRETIELSNEYDVGRYLVTLEEEEKGEHGSHELENRSIAQEQSHTTKPFSRSTLLKGKQIVGLGGSKGTKRLPSLIKPIKLKSSSCPPECIDSSMGVENSIGDTCTKPDPHTSFKQRQQGILEYTVLYTSQKTKKAKTWSDGVLSFYESEHRIVLKGQDGGTVLSTHLPKSKSIEIGGEMESGMYLIQIECIRGNEAASATNASNELTLQLQGVLKRRHDTLLTDNNADQPNKPGITRGSLQKLKLCKKVSNVLSSESTQNTSTSATTTITAISTGTNTAQTLPIPKRASFVIPEQQIVRYLHFPKRGELLQHVSVSKGYGFGPARKLAAPVAFIDWKVYQKKFSELLRENLMAELSALAIRYFFMAREKHEGCKKFADVNSSSNIPSYKQKQQRKRSSKLFGGGIGGGPSLAQACKSVGVLFFDECTARQPFMDSAAFKAQLNKGSVYFGKGDTIMLELSRRESYAGYAKDDTWAISSSEDFTTESTFLARSVFFGPSKNNMLELMLVGDEDALAASKIFNSIGGVGGSKAKRRIASSDKAASGLVAIRCLDSSSDWSMIDTVEQNLSPDTLPILPHLLQMPAIGPSIHPVLGNDTKSNDILDKIGSILDEKRLDFCLNEEQFLILNQVVMSTISVYVPIEGSSPITIVHGPFGTGKSFLVSVTVICLNEIANQFPEIFNNTGNIDSENEQDDITEDGVGQNQQHQQQQQQKMGSPPPLRILLSSMTNFAVDNMLCALLKQGYDEFLRVGNLKRISKQILPYVCRSSSSTTEDIKELETMLEAASDELERDAICTAIQRLRQQRSQDALSSAFVIGTTCL</sequence>
<proteinExistence type="predicted"/>
<dbReference type="EMBL" id="JANBTW010000104">
    <property type="protein sequence ID" value="KAJ2671378.1"/>
    <property type="molecule type" value="Genomic_DNA"/>
</dbReference>
<dbReference type="GO" id="GO:0006302">
    <property type="term" value="P:double-strand break repair"/>
    <property type="evidence" value="ECO:0007669"/>
    <property type="project" value="TreeGrafter"/>
</dbReference>
<dbReference type="InterPro" id="IPR027417">
    <property type="entry name" value="P-loop_NTPase"/>
</dbReference>
<dbReference type="OrthoDB" id="6513042at2759"/>
<feature type="domain" description="DNA2/NAM7 helicase helicase" evidence="3">
    <location>
        <begin position="694"/>
        <end position="841"/>
    </location>
</feature>
<dbReference type="SUPFAM" id="SSF52540">
    <property type="entry name" value="P-loop containing nucleoside triphosphate hydrolases"/>
    <property type="match status" value="1"/>
</dbReference>